<feature type="domain" description="AMP-dependent synthetase/ligase" evidence="8">
    <location>
        <begin position="17"/>
        <end position="400"/>
    </location>
</feature>
<dbReference type="FunFam" id="3.30.300.30:FF:000008">
    <property type="entry name" value="2,3-dihydroxybenzoate-AMP ligase"/>
    <property type="match status" value="1"/>
</dbReference>
<organism evidence="10 11">
    <name type="scientific">Pseudorhodoplanes sinuspersici</name>
    <dbReference type="NCBI Taxonomy" id="1235591"/>
    <lineage>
        <taxon>Bacteria</taxon>
        <taxon>Pseudomonadati</taxon>
        <taxon>Pseudomonadota</taxon>
        <taxon>Alphaproteobacteria</taxon>
        <taxon>Hyphomicrobiales</taxon>
        <taxon>Pseudorhodoplanes</taxon>
    </lineage>
</organism>
<dbReference type="PROSITE" id="PS00455">
    <property type="entry name" value="AMP_BINDING"/>
    <property type="match status" value="1"/>
</dbReference>
<keyword evidence="2 10" id="KW-0436">Ligase</keyword>
<dbReference type="NCBIfam" id="NF004837">
    <property type="entry name" value="PRK06187.1"/>
    <property type="match status" value="1"/>
</dbReference>
<dbReference type="Proteomes" id="UP000194137">
    <property type="component" value="Chromosome"/>
</dbReference>
<dbReference type="EC" id="6.2.1.44" evidence="6"/>
<dbReference type="PANTHER" id="PTHR43859">
    <property type="entry name" value="ACYL-ACTIVATING ENZYME"/>
    <property type="match status" value="1"/>
</dbReference>
<reference evidence="10 11" key="1">
    <citation type="submission" date="2017-05" db="EMBL/GenBank/DDBJ databases">
        <title>Full genome sequence of Pseudorhodoplanes sinuspersici.</title>
        <authorList>
            <person name="Dastgheib S.M.M."/>
            <person name="Shavandi M."/>
            <person name="Tirandaz H."/>
        </authorList>
    </citation>
    <scope>NUCLEOTIDE SEQUENCE [LARGE SCALE GENOMIC DNA]</scope>
    <source>
        <strain evidence="10 11">RIPI110</strain>
    </source>
</reference>
<proteinExistence type="inferred from homology"/>
<name>A0A1W6ZSL4_9HYPH</name>
<dbReference type="InterPro" id="IPR025110">
    <property type="entry name" value="AMP-bd_C"/>
</dbReference>
<dbReference type="AlphaFoldDB" id="A0A1W6ZSL4"/>
<feature type="domain" description="AMP-binding enzyme C-terminal" evidence="9">
    <location>
        <begin position="450"/>
        <end position="524"/>
    </location>
</feature>
<evidence type="ECO:0000313" key="11">
    <source>
        <dbReference type="Proteomes" id="UP000194137"/>
    </source>
</evidence>
<evidence type="ECO:0000256" key="2">
    <source>
        <dbReference type="ARBA" id="ARBA00022598"/>
    </source>
</evidence>
<keyword evidence="3" id="KW-0276">Fatty acid metabolism</keyword>
<evidence type="ECO:0000259" key="8">
    <source>
        <dbReference type="Pfam" id="PF00501"/>
    </source>
</evidence>
<dbReference type="InterPro" id="IPR000873">
    <property type="entry name" value="AMP-dep_synth/lig_dom"/>
</dbReference>
<dbReference type="NCBIfam" id="NF004674">
    <property type="entry name" value="PRK06018.1"/>
    <property type="match status" value="1"/>
</dbReference>
<dbReference type="CDD" id="cd12119">
    <property type="entry name" value="ttLC_FACS_AlkK_like"/>
    <property type="match status" value="1"/>
</dbReference>
<dbReference type="GO" id="GO:0016874">
    <property type="term" value="F:ligase activity"/>
    <property type="evidence" value="ECO:0007669"/>
    <property type="project" value="UniProtKB-KW"/>
</dbReference>
<keyword evidence="4" id="KW-0443">Lipid metabolism</keyword>
<evidence type="ECO:0000256" key="1">
    <source>
        <dbReference type="ARBA" id="ARBA00006432"/>
    </source>
</evidence>
<dbReference type="Gene3D" id="3.40.50.12780">
    <property type="entry name" value="N-terminal domain of ligase-like"/>
    <property type="match status" value="1"/>
</dbReference>
<gene>
    <name evidence="10" type="ORF">CAK95_15795</name>
</gene>
<dbReference type="Pfam" id="PF13193">
    <property type="entry name" value="AMP-binding_C"/>
    <property type="match status" value="1"/>
</dbReference>
<protein>
    <recommendedName>
        <fullName evidence="7">3-methylmercaptopropionyl-CoA ligase</fullName>
        <ecNumber evidence="6">6.2.1.44</ecNumber>
    </recommendedName>
</protein>
<evidence type="ECO:0000256" key="3">
    <source>
        <dbReference type="ARBA" id="ARBA00022832"/>
    </source>
</evidence>
<dbReference type="KEGG" id="psin:CAK95_15795"/>
<evidence type="ECO:0000256" key="7">
    <source>
        <dbReference type="ARBA" id="ARBA00067668"/>
    </source>
</evidence>
<dbReference type="InterPro" id="IPR045851">
    <property type="entry name" value="AMP-bd_C_sf"/>
</dbReference>
<evidence type="ECO:0000256" key="6">
    <source>
        <dbReference type="ARBA" id="ARBA00066616"/>
    </source>
</evidence>
<dbReference type="OrthoDB" id="9803968at2"/>
<evidence type="ECO:0000256" key="4">
    <source>
        <dbReference type="ARBA" id="ARBA00023098"/>
    </source>
</evidence>
<dbReference type="STRING" id="1235591.CAK95_15795"/>
<dbReference type="Gene3D" id="3.30.300.30">
    <property type="match status" value="1"/>
</dbReference>
<dbReference type="Pfam" id="PF00501">
    <property type="entry name" value="AMP-binding"/>
    <property type="match status" value="1"/>
</dbReference>
<dbReference type="RefSeq" id="WP_086088773.1">
    <property type="nucleotide sequence ID" value="NZ_CP021112.1"/>
</dbReference>
<accession>A0A1W6ZSL4</accession>
<comment type="similarity">
    <text evidence="1">Belongs to the ATP-dependent AMP-binding enzyme family.</text>
</comment>
<comment type="catalytic activity">
    <reaction evidence="5">
        <text>3-(methylsulfanyl)propanoate + ATP + CoA = 3-(methylsulfanyl)propanoyl-CoA + AMP + diphosphate</text>
        <dbReference type="Rhea" id="RHEA:43052"/>
        <dbReference type="ChEBI" id="CHEBI:30616"/>
        <dbReference type="ChEBI" id="CHEBI:33019"/>
        <dbReference type="ChEBI" id="CHEBI:49016"/>
        <dbReference type="ChEBI" id="CHEBI:57287"/>
        <dbReference type="ChEBI" id="CHEBI:82815"/>
        <dbReference type="ChEBI" id="CHEBI:456215"/>
        <dbReference type="EC" id="6.2.1.44"/>
    </reaction>
    <physiologicalReaction direction="left-to-right" evidence="5">
        <dbReference type="Rhea" id="RHEA:43053"/>
    </physiologicalReaction>
</comment>
<sequence>MRGLMQDWPLLCHRILDHAATMHAERLIISRSIEGPIHKTTYSEARHRALKVSQRLERDGAQLGDRVATLAWNTWRHFEAWYGIMGIGAVYHTINPRLFPDQIVWIINHAEDRVVMTDLTFVPLLEKLAARLPTVERYIVLTDPAHMPETSLKNAVSYEAWIAESDGDFAWKTFDENTAAGMCYTSGTTGHPKGVLYSHRSNVLHSMIATAGDAMGISSRDVVMPVVPMFHANCWGIALTAPMNGATLIMPGHKMDGASIYQMLDDYRVTFTAAVPTIWLMLLQHLEATNAKLPYLKRVIIGGSACPRAMTEKFEKNYDVEVIHAWGMTEMSPLGSLCTIKPEYADLGGDALLDIKIKQGHSPFGVEMKITDDLGRKQPWDGKTFGRLKVRGPAVARSYFKADDEDILDDEGFFDTGDVATIDRNGYMQITDRSKDIIKSGGEWISSIDLENLAVGHPKVSEAAVIGLRHPKWDERPLLIVVLKKGETAGKTEILNFMRGKVAKWWLPDDVAFVDEIPHTATGKIQKTALRERFKDYILPETTAAE</sequence>
<dbReference type="PANTHER" id="PTHR43859:SF4">
    <property type="entry name" value="BUTANOATE--COA LIGASE AAE1-RELATED"/>
    <property type="match status" value="1"/>
</dbReference>
<dbReference type="InterPro" id="IPR020845">
    <property type="entry name" value="AMP-binding_CS"/>
</dbReference>
<dbReference type="SUPFAM" id="SSF56801">
    <property type="entry name" value="Acetyl-CoA synthetase-like"/>
    <property type="match status" value="1"/>
</dbReference>
<dbReference type="InterPro" id="IPR042099">
    <property type="entry name" value="ANL_N_sf"/>
</dbReference>
<evidence type="ECO:0000256" key="5">
    <source>
        <dbReference type="ARBA" id="ARBA00051915"/>
    </source>
</evidence>
<dbReference type="EMBL" id="CP021112">
    <property type="protein sequence ID" value="ARQ00377.1"/>
    <property type="molecule type" value="Genomic_DNA"/>
</dbReference>
<dbReference type="GO" id="GO:0006631">
    <property type="term" value="P:fatty acid metabolic process"/>
    <property type="evidence" value="ECO:0007669"/>
    <property type="project" value="UniProtKB-KW"/>
</dbReference>
<evidence type="ECO:0000259" key="9">
    <source>
        <dbReference type="Pfam" id="PF13193"/>
    </source>
</evidence>
<evidence type="ECO:0000313" key="10">
    <source>
        <dbReference type="EMBL" id="ARQ00377.1"/>
    </source>
</evidence>
<keyword evidence="11" id="KW-1185">Reference proteome</keyword>